<keyword evidence="1" id="KW-0472">Membrane</keyword>
<proteinExistence type="predicted"/>
<comment type="caution">
    <text evidence="2">The sequence shown here is derived from an EMBL/GenBank/DDBJ whole genome shotgun (WGS) entry which is preliminary data.</text>
</comment>
<keyword evidence="1" id="KW-1133">Transmembrane helix</keyword>
<reference evidence="2 3" key="1">
    <citation type="journal article" date="2019" name="Genome Biol. Evol.">
        <title>Insights into the evolution of the New World diploid cottons (Gossypium, subgenus Houzingenia) based on genome sequencing.</title>
        <authorList>
            <person name="Grover C.E."/>
            <person name="Arick M.A. 2nd"/>
            <person name="Thrash A."/>
            <person name="Conover J.L."/>
            <person name="Sanders W.S."/>
            <person name="Peterson D.G."/>
            <person name="Frelichowski J.E."/>
            <person name="Scheffler J.A."/>
            <person name="Scheffler B.E."/>
            <person name="Wendel J.F."/>
        </authorList>
    </citation>
    <scope>NUCLEOTIDE SEQUENCE [LARGE SCALE GENOMIC DNA]</scope>
    <source>
        <strain evidence="2">157</strain>
        <tissue evidence="2">Leaf</tissue>
    </source>
</reference>
<gene>
    <name evidence="2" type="ORF">Golob_005419</name>
</gene>
<dbReference type="Proteomes" id="UP000593572">
    <property type="component" value="Unassembled WGS sequence"/>
</dbReference>
<evidence type="ECO:0000313" key="2">
    <source>
        <dbReference type="EMBL" id="MBA0567885.1"/>
    </source>
</evidence>
<dbReference type="EMBL" id="JABEZX010000010">
    <property type="protein sequence ID" value="MBA0567885.1"/>
    <property type="molecule type" value="Genomic_DNA"/>
</dbReference>
<sequence>MKLQRRTKRTCIVWIVASVFALTAYPHIVSTGFFRFVATYIMMLSDWKIFRSL</sequence>
<evidence type="ECO:0000313" key="3">
    <source>
        <dbReference type="Proteomes" id="UP000593572"/>
    </source>
</evidence>
<organism evidence="2 3">
    <name type="scientific">Gossypium lobatum</name>
    <dbReference type="NCBI Taxonomy" id="34289"/>
    <lineage>
        <taxon>Eukaryota</taxon>
        <taxon>Viridiplantae</taxon>
        <taxon>Streptophyta</taxon>
        <taxon>Embryophyta</taxon>
        <taxon>Tracheophyta</taxon>
        <taxon>Spermatophyta</taxon>
        <taxon>Magnoliopsida</taxon>
        <taxon>eudicotyledons</taxon>
        <taxon>Gunneridae</taxon>
        <taxon>Pentapetalae</taxon>
        <taxon>rosids</taxon>
        <taxon>malvids</taxon>
        <taxon>Malvales</taxon>
        <taxon>Malvaceae</taxon>
        <taxon>Malvoideae</taxon>
        <taxon>Gossypium</taxon>
    </lineage>
</organism>
<keyword evidence="3" id="KW-1185">Reference proteome</keyword>
<feature type="transmembrane region" description="Helical" evidence="1">
    <location>
        <begin position="12"/>
        <end position="43"/>
    </location>
</feature>
<name>A0A7J8MT43_9ROSI</name>
<accession>A0A7J8MT43</accession>
<evidence type="ECO:0000256" key="1">
    <source>
        <dbReference type="SAM" id="Phobius"/>
    </source>
</evidence>
<dbReference type="AlphaFoldDB" id="A0A7J8MT43"/>
<keyword evidence="1" id="KW-0812">Transmembrane</keyword>
<protein>
    <submittedName>
        <fullName evidence="2">Uncharacterized protein</fullName>
    </submittedName>
</protein>